<proteinExistence type="inferred from homology"/>
<dbReference type="Pfam" id="PF00135">
    <property type="entry name" value="COesterase"/>
    <property type="match status" value="1"/>
</dbReference>
<name>A0A5K1JXB1_9APHY</name>
<organism evidence="4">
    <name type="scientific">Ganoderma boninense</name>
    <dbReference type="NCBI Taxonomy" id="34458"/>
    <lineage>
        <taxon>Eukaryota</taxon>
        <taxon>Fungi</taxon>
        <taxon>Dikarya</taxon>
        <taxon>Basidiomycota</taxon>
        <taxon>Agaricomycotina</taxon>
        <taxon>Agaricomycetes</taxon>
        <taxon>Polyporales</taxon>
        <taxon>Polyporaceae</taxon>
        <taxon>Ganoderma</taxon>
    </lineage>
</organism>
<accession>A0A5K1JXB1</accession>
<dbReference type="EMBL" id="LR726006">
    <property type="protein sequence ID" value="VWO96912.1"/>
    <property type="molecule type" value="Genomic_DNA"/>
</dbReference>
<keyword evidence="2 4" id="KW-0378">Hydrolase</keyword>
<dbReference type="SUPFAM" id="SSF53474">
    <property type="entry name" value="alpha/beta-Hydrolases"/>
    <property type="match status" value="1"/>
</dbReference>
<dbReference type="InterPro" id="IPR002018">
    <property type="entry name" value="CarbesteraseB"/>
</dbReference>
<dbReference type="Gene3D" id="3.40.50.1820">
    <property type="entry name" value="alpha/beta hydrolase"/>
    <property type="match status" value="1"/>
</dbReference>
<evidence type="ECO:0000256" key="2">
    <source>
        <dbReference type="ARBA" id="ARBA00022801"/>
    </source>
</evidence>
<dbReference type="InterPro" id="IPR050654">
    <property type="entry name" value="AChE-related_enzymes"/>
</dbReference>
<evidence type="ECO:0000259" key="3">
    <source>
        <dbReference type="Pfam" id="PF00135"/>
    </source>
</evidence>
<dbReference type="AlphaFoldDB" id="A0A5K1JXB1"/>
<protein>
    <submittedName>
        <fullName evidence="4">Carboxylic ester hydrolase (EC)</fullName>
        <ecNumber evidence="4">3.1.1.-</ecNumber>
    </submittedName>
</protein>
<dbReference type="PANTHER" id="PTHR43918">
    <property type="entry name" value="ACETYLCHOLINESTERASE"/>
    <property type="match status" value="1"/>
</dbReference>
<evidence type="ECO:0000256" key="1">
    <source>
        <dbReference type="ARBA" id="ARBA00005964"/>
    </source>
</evidence>
<gene>
    <name evidence="4" type="primary">Q5XTQ4</name>
</gene>
<dbReference type="PANTHER" id="PTHR43918:SF4">
    <property type="entry name" value="CARBOXYLIC ESTER HYDROLASE"/>
    <property type="match status" value="1"/>
</dbReference>
<dbReference type="GO" id="GO:0052689">
    <property type="term" value="F:carboxylic ester hydrolase activity"/>
    <property type="evidence" value="ECO:0007669"/>
    <property type="project" value="TreeGrafter"/>
</dbReference>
<dbReference type="EC" id="3.1.1.-" evidence="4"/>
<dbReference type="InterPro" id="IPR029058">
    <property type="entry name" value="AB_hydrolase_fold"/>
</dbReference>
<sequence>MESGSPLPTGYVDNPLCQATFNDFVSNAGCSGSEDSIACLRNVSTDVFVRAVNKAPSLSDYKQVDLPWLPRADGDFVAFPPEQQLRAGKTATVPFVVGNVLDEGTRFSFPTMNVTTDEEFIGYVAGSWFPDAPRSSIKKLLKLYPPNPSAGSPFGTGDNFAYTPQFKRMAALQGDLLFVAPRRLLTQRLAEKQVVYAFVSNEHRVDGMGAPHSTDLQDVFGAPGGHLQDYLIRFAATLNPNGDGAFEWPRYTALAPRLLRLNDAEPKLETTRDDFRKEAMEYLTQLSLAHPL</sequence>
<reference evidence="4" key="1">
    <citation type="submission" date="2019-10" db="EMBL/GenBank/DDBJ databases">
        <authorList>
            <person name="Nor Muhammad N."/>
        </authorList>
    </citation>
    <scope>NUCLEOTIDE SEQUENCE</scope>
</reference>
<feature type="domain" description="Carboxylesterase type B" evidence="3">
    <location>
        <begin position="2"/>
        <end position="266"/>
    </location>
</feature>
<evidence type="ECO:0000313" key="4">
    <source>
        <dbReference type="EMBL" id="VWO96912.1"/>
    </source>
</evidence>
<comment type="similarity">
    <text evidence="1">Belongs to the type-B carboxylesterase/lipase family.</text>
</comment>